<sequence length="277" mass="30542">MPMPSIVRPSIRRGHASTVCFESRRAGLSIFVPYACEERGRGLDATYRELASKNLGIDYSFVLFPSPCVPPFPPAIYVLRPSIVLLCSPNLKARTRRIESARACVHVYRSSRRRRTYRRRAGEPALPSMDRTSPDLSSPYADTTYRELASWAIDAPFSIRGCGEWVRRGLDATNRELASKDLGMQVSCIRLASFSTVCTHVVRRCVVSFVCPTTTPDPHPPSSPSSCIALPSPILTAPTQRFESGGASVYVSPMPFVVVVVASKRRRYVSKAGELGS</sequence>
<proteinExistence type="predicted"/>
<dbReference type="AlphaFoldDB" id="A0A0H2QYW3"/>
<evidence type="ECO:0000313" key="2">
    <source>
        <dbReference type="Proteomes" id="UP000053477"/>
    </source>
</evidence>
<keyword evidence="2" id="KW-1185">Reference proteome</keyword>
<dbReference type="InParanoid" id="A0A0H2QYW3"/>
<dbReference type="Proteomes" id="UP000053477">
    <property type="component" value="Unassembled WGS sequence"/>
</dbReference>
<reference evidence="1 2" key="1">
    <citation type="submission" date="2015-04" db="EMBL/GenBank/DDBJ databases">
        <title>Complete genome sequence of Schizopora paradoxa KUC8140, a cosmopolitan wood degrader in East Asia.</title>
        <authorList>
            <consortium name="DOE Joint Genome Institute"/>
            <person name="Min B."/>
            <person name="Park H."/>
            <person name="Jang Y."/>
            <person name="Kim J.-J."/>
            <person name="Kim K.H."/>
            <person name="Pangilinan J."/>
            <person name="Lipzen A."/>
            <person name="Riley R."/>
            <person name="Grigoriev I.V."/>
            <person name="Spatafora J.W."/>
            <person name="Choi I.-G."/>
        </authorList>
    </citation>
    <scope>NUCLEOTIDE SEQUENCE [LARGE SCALE GENOMIC DNA]</scope>
    <source>
        <strain evidence="1 2">KUC8140</strain>
    </source>
</reference>
<protein>
    <submittedName>
        <fullName evidence="1">Uncharacterized protein</fullName>
    </submittedName>
</protein>
<name>A0A0H2QYW3_9AGAM</name>
<accession>A0A0H2QYW3</accession>
<dbReference type="EMBL" id="KQ086440">
    <property type="protein sequence ID" value="KLO04760.1"/>
    <property type="molecule type" value="Genomic_DNA"/>
</dbReference>
<evidence type="ECO:0000313" key="1">
    <source>
        <dbReference type="EMBL" id="KLO04760.1"/>
    </source>
</evidence>
<organism evidence="1 2">
    <name type="scientific">Schizopora paradoxa</name>
    <dbReference type="NCBI Taxonomy" id="27342"/>
    <lineage>
        <taxon>Eukaryota</taxon>
        <taxon>Fungi</taxon>
        <taxon>Dikarya</taxon>
        <taxon>Basidiomycota</taxon>
        <taxon>Agaricomycotina</taxon>
        <taxon>Agaricomycetes</taxon>
        <taxon>Hymenochaetales</taxon>
        <taxon>Schizoporaceae</taxon>
        <taxon>Schizopora</taxon>
    </lineage>
</organism>
<gene>
    <name evidence="1" type="ORF">SCHPADRAFT_745720</name>
</gene>